<accession>A0A8H6N213</accession>
<reference evidence="2 3" key="1">
    <citation type="journal article" date="2020" name="Phytopathology">
        <title>Genome Sequence Resources of Colletotrichum truncatum, C. plurivorum, C. musicola, and C. sojae: Four Species Pathogenic to Soybean (Glycine max).</title>
        <authorList>
            <person name="Rogerio F."/>
            <person name="Boufleur T.R."/>
            <person name="Ciampi-Guillardi M."/>
            <person name="Sukno S.A."/>
            <person name="Thon M.R."/>
            <person name="Massola Junior N.S."/>
            <person name="Baroncelli R."/>
        </authorList>
    </citation>
    <scope>NUCLEOTIDE SEQUENCE [LARGE SCALE GENOMIC DNA]</scope>
    <source>
        <strain evidence="2 3">LFN0009</strain>
    </source>
</reference>
<proteinExistence type="predicted"/>
<organism evidence="2 3">
    <name type="scientific">Colletotrichum sojae</name>
    <dbReference type="NCBI Taxonomy" id="2175907"/>
    <lineage>
        <taxon>Eukaryota</taxon>
        <taxon>Fungi</taxon>
        <taxon>Dikarya</taxon>
        <taxon>Ascomycota</taxon>
        <taxon>Pezizomycotina</taxon>
        <taxon>Sordariomycetes</taxon>
        <taxon>Hypocreomycetidae</taxon>
        <taxon>Glomerellales</taxon>
        <taxon>Glomerellaceae</taxon>
        <taxon>Colletotrichum</taxon>
        <taxon>Colletotrichum orchidearum species complex</taxon>
    </lineage>
</organism>
<protein>
    <submittedName>
        <fullName evidence="2">Uncharacterized protein</fullName>
    </submittedName>
</protein>
<evidence type="ECO:0000256" key="1">
    <source>
        <dbReference type="SAM" id="MobiDB-lite"/>
    </source>
</evidence>
<gene>
    <name evidence="2" type="ORF">CSOJ01_02381</name>
</gene>
<comment type="caution">
    <text evidence="2">The sequence shown here is derived from an EMBL/GenBank/DDBJ whole genome shotgun (WGS) entry which is preliminary data.</text>
</comment>
<dbReference type="EMBL" id="WIGN01000021">
    <property type="protein sequence ID" value="KAF6817459.1"/>
    <property type="molecule type" value="Genomic_DNA"/>
</dbReference>
<feature type="compositionally biased region" description="Basic and acidic residues" evidence="1">
    <location>
        <begin position="1"/>
        <end position="11"/>
    </location>
</feature>
<sequence>MGLLDVDRGESAIKPGVQDGPDGFSSDSETLLQCCHAVATNSPPHRTATYCIAAQRLTLGEIAIASLALCLIESGAPREEVGKTRHKALQTTTVHPARLGSHFSCACESASPIPSRQHPRKKVCPADLPPIDVHVHIQHPVEGDTLAACPLRRRSPLATFEPMARPPGRHPRRAAYTLRYGYLARQATLTDIPLAFDPFVSDTSGQRQP</sequence>
<feature type="region of interest" description="Disordered" evidence="1">
    <location>
        <begin position="1"/>
        <end position="25"/>
    </location>
</feature>
<dbReference type="Proteomes" id="UP000652219">
    <property type="component" value="Unassembled WGS sequence"/>
</dbReference>
<keyword evidence="3" id="KW-1185">Reference proteome</keyword>
<evidence type="ECO:0000313" key="3">
    <source>
        <dbReference type="Proteomes" id="UP000652219"/>
    </source>
</evidence>
<evidence type="ECO:0000313" key="2">
    <source>
        <dbReference type="EMBL" id="KAF6817459.1"/>
    </source>
</evidence>
<name>A0A8H6N213_9PEZI</name>
<dbReference type="AlphaFoldDB" id="A0A8H6N213"/>